<keyword evidence="8" id="KW-1278">Translocase</keyword>
<evidence type="ECO:0000256" key="3">
    <source>
        <dbReference type="ARBA" id="ARBA00022448"/>
    </source>
</evidence>
<dbReference type="SMART" id="SM00382">
    <property type="entry name" value="AAA"/>
    <property type="match status" value="1"/>
</dbReference>
<dbReference type="OrthoDB" id="9802772at2"/>
<dbReference type="EMBL" id="JWHR01000068">
    <property type="protein sequence ID" value="KHS57595.1"/>
    <property type="molecule type" value="Genomic_DNA"/>
</dbReference>
<proteinExistence type="inferred from homology"/>
<keyword evidence="6" id="KW-0547">Nucleotide-binding</keyword>
<dbReference type="NCBIfam" id="TIGR01727">
    <property type="entry name" value="oligo_HPY"/>
    <property type="match status" value="1"/>
</dbReference>
<dbReference type="AlphaFoldDB" id="A0A0B3WSQ1"/>
<evidence type="ECO:0000256" key="9">
    <source>
        <dbReference type="ARBA" id="ARBA00023136"/>
    </source>
</evidence>
<dbReference type="PANTHER" id="PTHR43297:SF14">
    <property type="entry name" value="ATPASE AAA-TYPE CORE DOMAIN-CONTAINING PROTEIN"/>
    <property type="match status" value="1"/>
</dbReference>
<organism evidence="11 12">
    <name type="scientific">Terrisporobacter othiniensis</name>
    <dbReference type="NCBI Taxonomy" id="1577792"/>
    <lineage>
        <taxon>Bacteria</taxon>
        <taxon>Bacillati</taxon>
        <taxon>Bacillota</taxon>
        <taxon>Clostridia</taxon>
        <taxon>Peptostreptococcales</taxon>
        <taxon>Peptostreptococcaceae</taxon>
        <taxon>Terrisporobacter</taxon>
    </lineage>
</organism>
<evidence type="ECO:0000256" key="4">
    <source>
        <dbReference type="ARBA" id="ARBA00022475"/>
    </source>
</evidence>
<dbReference type="FunFam" id="3.40.50.300:FF:000016">
    <property type="entry name" value="Oligopeptide ABC transporter ATP-binding component"/>
    <property type="match status" value="1"/>
</dbReference>
<dbReference type="Pfam" id="PF08352">
    <property type="entry name" value="oligo_HPY"/>
    <property type="match status" value="1"/>
</dbReference>
<dbReference type="RefSeq" id="WP_039679214.1">
    <property type="nucleotide sequence ID" value="NZ_JAXECK010000036.1"/>
</dbReference>
<keyword evidence="9" id="KW-0472">Membrane</keyword>
<evidence type="ECO:0000256" key="5">
    <source>
        <dbReference type="ARBA" id="ARBA00022519"/>
    </source>
</evidence>
<dbReference type="PROSITE" id="PS50893">
    <property type="entry name" value="ABC_TRANSPORTER_2"/>
    <property type="match status" value="1"/>
</dbReference>
<comment type="subcellular location">
    <subcellularLocation>
        <location evidence="1">Cell membrane</location>
        <topology evidence="1">Peripheral membrane protein</topology>
    </subcellularLocation>
</comment>
<evidence type="ECO:0000313" key="11">
    <source>
        <dbReference type="EMBL" id="KHS57595.1"/>
    </source>
</evidence>
<gene>
    <name evidence="11" type="ORF">QX51_07120</name>
</gene>
<name>A0A0B3WSQ1_9FIRM</name>
<evidence type="ECO:0000256" key="2">
    <source>
        <dbReference type="ARBA" id="ARBA00005417"/>
    </source>
</evidence>
<feature type="domain" description="ABC transporter" evidence="10">
    <location>
        <begin position="4"/>
        <end position="255"/>
    </location>
</feature>
<dbReference type="InterPro" id="IPR003439">
    <property type="entry name" value="ABC_transporter-like_ATP-bd"/>
</dbReference>
<keyword evidence="7 11" id="KW-0067">ATP-binding</keyword>
<evidence type="ECO:0000313" key="12">
    <source>
        <dbReference type="Proteomes" id="UP000031189"/>
    </source>
</evidence>
<dbReference type="Gene3D" id="3.40.50.300">
    <property type="entry name" value="P-loop containing nucleotide triphosphate hydrolases"/>
    <property type="match status" value="1"/>
</dbReference>
<keyword evidence="5" id="KW-0997">Cell inner membrane</keyword>
<dbReference type="GO" id="GO:0005524">
    <property type="term" value="F:ATP binding"/>
    <property type="evidence" value="ECO:0007669"/>
    <property type="project" value="UniProtKB-KW"/>
</dbReference>
<dbReference type="InterPro" id="IPR027417">
    <property type="entry name" value="P-loop_NTPase"/>
</dbReference>
<comment type="similarity">
    <text evidence="2">Belongs to the ABC transporter superfamily.</text>
</comment>
<evidence type="ECO:0000256" key="1">
    <source>
        <dbReference type="ARBA" id="ARBA00004202"/>
    </source>
</evidence>
<evidence type="ECO:0000259" key="10">
    <source>
        <dbReference type="PROSITE" id="PS50893"/>
    </source>
</evidence>
<dbReference type="Proteomes" id="UP000031189">
    <property type="component" value="Unassembled WGS sequence"/>
</dbReference>
<dbReference type="SUPFAM" id="SSF52540">
    <property type="entry name" value="P-loop containing nucleoside triphosphate hydrolases"/>
    <property type="match status" value="1"/>
</dbReference>
<sequence length="323" mass="36003">MSMLEVKDLKVSFHTVMGKVEAVKGVDLSVNSGEVLGIVGESGSGKSVTSLAIMGLINSESGKVESGKILFEGKNLIDLTEKEMCKVRGDKISMIFQEPMTALNPVVTIYKQLREVYKIHRPDKKNNCKGELIDLLNKLNIPDPKAVLNKYPFELSGGLKQRIMIAMAMICNPSLIIADEPTTALDVTTQAEIIGLLKQVKEESNSGIMLITHDLGIIAEMAQRVVVMYYGKVVEECNVKEFFDNAKHPYSKDLLGAMPENFNGRFKSIEGNVPNLYEDIKGCAYYKRCKKRISKCENSQPPMVNLNEGHRVRCFNYEKGDEK</sequence>
<reference evidence="11 12" key="1">
    <citation type="submission" date="2014-12" db="EMBL/GenBank/DDBJ databases">
        <title>Draft genome sequence of Terrisporobacter sp. 08-306576, isolated from the blood culture of a bacteremia patient.</title>
        <authorList>
            <person name="Lund L.C."/>
            <person name="Sydenham T.V."/>
            <person name="Hogh S.V."/>
            <person name="Skov M.N."/>
            <person name="Kemp M."/>
            <person name="Justesen U.S."/>
        </authorList>
    </citation>
    <scope>NUCLEOTIDE SEQUENCE [LARGE SCALE GENOMIC DNA]</scope>
    <source>
        <strain evidence="11 12">08-306576</strain>
    </source>
</reference>
<evidence type="ECO:0000256" key="6">
    <source>
        <dbReference type="ARBA" id="ARBA00022741"/>
    </source>
</evidence>
<evidence type="ECO:0000256" key="7">
    <source>
        <dbReference type="ARBA" id="ARBA00022840"/>
    </source>
</evidence>
<dbReference type="PANTHER" id="PTHR43297">
    <property type="entry name" value="OLIGOPEPTIDE TRANSPORT ATP-BINDING PROTEIN APPD"/>
    <property type="match status" value="1"/>
</dbReference>
<accession>A0A0B3WSQ1</accession>
<keyword evidence="3" id="KW-0813">Transport</keyword>
<keyword evidence="4" id="KW-1003">Cell membrane</keyword>
<dbReference type="GO" id="GO:0016887">
    <property type="term" value="F:ATP hydrolysis activity"/>
    <property type="evidence" value="ECO:0007669"/>
    <property type="project" value="InterPro"/>
</dbReference>
<evidence type="ECO:0000256" key="8">
    <source>
        <dbReference type="ARBA" id="ARBA00022967"/>
    </source>
</evidence>
<dbReference type="Pfam" id="PF00005">
    <property type="entry name" value="ABC_tran"/>
    <property type="match status" value="1"/>
</dbReference>
<dbReference type="InterPro" id="IPR050388">
    <property type="entry name" value="ABC_Ni/Peptide_Import"/>
</dbReference>
<dbReference type="GO" id="GO:0005886">
    <property type="term" value="C:plasma membrane"/>
    <property type="evidence" value="ECO:0007669"/>
    <property type="project" value="UniProtKB-SubCell"/>
</dbReference>
<dbReference type="InterPro" id="IPR003593">
    <property type="entry name" value="AAA+_ATPase"/>
</dbReference>
<dbReference type="GO" id="GO:0015833">
    <property type="term" value="P:peptide transport"/>
    <property type="evidence" value="ECO:0007669"/>
    <property type="project" value="InterPro"/>
</dbReference>
<dbReference type="CDD" id="cd03257">
    <property type="entry name" value="ABC_NikE_OppD_transporters"/>
    <property type="match status" value="1"/>
</dbReference>
<comment type="caution">
    <text evidence="11">The sequence shown here is derived from an EMBL/GenBank/DDBJ whole genome shotgun (WGS) entry which is preliminary data.</text>
</comment>
<protein>
    <submittedName>
        <fullName evidence="11">Peptide ABC transporter ATP-binding protein</fullName>
    </submittedName>
</protein>
<dbReference type="InterPro" id="IPR013563">
    <property type="entry name" value="Oligopep_ABC_C"/>
</dbReference>
<dbReference type="STRING" id="1577792.QX51_07120"/>
<keyword evidence="12" id="KW-1185">Reference proteome</keyword>